<evidence type="ECO:0000256" key="3">
    <source>
        <dbReference type="ARBA" id="ARBA00023125"/>
    </source>
</evidence>
<keyword evidence="3 5" id="KW-0238">DNA-binding</keyword>
<dbReference type="OrthoDB" id="5429327at2"/>
<name>S7UJG4_DESML</name>
<comment type="similarity">
    <text evidence="1">Belongs to the 'phage' integrase family.</text>
</comment>
<dbReference type="STRING" id="897.B2D07_18680"/>
<keyword evidence="4" id="KW-0233">DNA recombination</keyword>
<dbReference type="PROSITE" id="PS51900">
    <property type="entry name" value="CB"/>
    <property type="match status" value="1"/>
</dbReference>
<evidence type="ECO:0000259" key="6">
    <source>
        <dbReference type="PROSITE" id="PS51898"/>
    </source>
</evidence>
<dbReference type="InterPro" id="IPR013762">
    <property type="entry name" value="Integrase-like_cat_sf"/>
</dbReference>
<sequence length="366" mass="41499">MGSVYKQKGSKNYWIKYYHNGRAVRESAQSDKKIVAKRLLARREADIAQGKVPNIHLDKVGFEQLAENFINDYRVNQRKSIGRAAQSVSHLRRYFGTFKAPQITTSKINEYILQRIEGGAANATINRELAALKRMLNLGAQQTPPLVDRVPHIPSLKENNTRKGFFEHSEFLALRDALPEYLKNMVTFAYNSGWRFNEITGLKWNNVDLDAGIVRLEAGETKNGEARTFYLGLELLEVFKSQWQIRKAREVITPYVFPNANGDGRIKDIRGSWFKGCNKAGIGKRLFHDFRRTAVRNMVRAGIPERVAMMVTGHKTRSVFDRYNIVSEADLKMVCQKQAAYQKSATGIVSGIVAPFPTKKGANRNG</sequence>
<dbReference type="PANTHER" id="PTHR30349">
    <property type="entry name" value="PHAGE INTEGRASE-RELATED"/>
    <property type="match status" value="1"/>
</dbReference>
<evidence type="ECO:0000259" key="7">
    <source>
        <dbReference type="PROSITE" id="PS51900"/>
    </source>
</evidence>
<dbReference type="GO" id="GO:0006310">
    <property type="term" value="P:DNA recombination"/>
    <property type="evidence" value="ECO:0007669"/>
    <property type="project" value="UniProtKB-KW"/>
</dbReference>
<dbReference type="Gene3D" id="1.10.150.130">
    <property type="match status" value="1"/>
</dbReference>
<dbReference type="SUPFAM" id="SSF56349">
    <property type="entry name" value="DNA breaking-rejoining enzymes"/>
    <property type="match status" value="1"/>
</dbReference>
<dbReference type="AlphaFoldDB" id="S7UJG4"/>
<gene>
    <name evidence="8" type="ORF">dsmv_3670</name>
</gene>
<evidence type="ECO:0000256" key="5">
    <source>
        <dbReference type="PROSITE-ProRule" id="PRU01248"/>
    </source>
</evidence>
<evidence type="ECO:0000256" key="1">
    <source>
        <dbReference type="ARBA" id="ARBA00008857"/>
    </source>
</evidence>
<evidence type="ECO:0000313" key="8">
    <source>
        <dbReference type="EMBL" id="EPR32453.1"/>
    </source>
</evidence>
<dbReference type="Proteomes" id="UP000014977">
    <property type="component" value="Unassembled WGS sequence"/>
</dbReference>
<feature type="domain" description="Tyr recombinase" evidence="6">
    <location>
        <begin position="161"/>
        <end position="336"/>
    </location>
</feature>
<evidence type="ECO:0000256" key="2">
    <source>
        <dbReference type="ARBA" id="ARBA00022908"/>
    </source>
</evidence>
<dbReference type="InterPro" id="IPR050090">
    <property type="entry name" value="Tyrosine_recombinase_XerCD"/>
</dbReference>
<accession>S7UJG4</accession>
<comment type="caution">
    <text evidence="8">The sequence shown here is derived from an EMBL/GenBank/DDBJ whole genome shotgun (WGS) entry which is preliminary data.</text>
</comment>
<dbReference type="CDD" id="cd00796">
    <property type="entry name" value="INT_Rci_Hp1_C"/>
    <property type="match status" value="1"/>
</dbReference>
<evidence type="ECO:0000313" key="9">
    <source>
        <dbReference type="Proteomes" id="UP000014977"/>
    </source>
</evidence>
<dbReference type="Pfam" id="PF00589">
    <property type="entry name" value="Phage_integrase"/>
    <property type="match status" value="1"/>
</dbReference>
<dbReference type="eggNOG" id="COG0582">
    <property type="taxonomic scope" value="Bacteria"/>
</dbReference>
<dbReference type="InterPro" id="IPR002104">
    <property type="entry name" value="Integrase_catalytic"/>
</dbReference>
<protein>
    <submittedName>
        <fullName evidence="8">Integrase family protein</fullName>
    </submittedName>
</protein>
<dbReference type="InterPro" id="IPR044068">
    <property type="entry name" value="CB"/>
</dbReference>
<dbReference type="PROSITE" id="PS51898">
    <property type="entry name" value="TYR_RECOMBINASE"/>
    <property type="match status" value="1"/>
</dbReference>
<reference evidence="8 9" key="1">
    <citation type="journal article" date="2013" name="Genome Announc.">
        <title>Draft genome sequences for three mercury-methylating, sulfate-reducing bacteria.</title>
        <authorList>
            <person name="Brown S.D."/>
            <person name="Hurt R.A.Jr."/>
            <person name="Gilmour C.C."/>
            <person name="Elias D.A."/>
        </authorList>
    </citation>
    <scope>NUCLEOTIDE SEQUENCE [LARGE SCALE GENOMIC DNA]</scope>
    <source>
        <strain evidence="8 9">DSM 2059</strain>
    </source>
</reference>
<proteinExistence type="inferred from homology"/>
<keyword evidence="2" id="KW-0229">DNA integration</keyword>
<feature type="domain" description="Core-binding (CB)" evidence="7">
    <location>
        <begin position="60"/>
        <end position="140"/>
    </location>
</feature>
<keyword evidence="9" id="KW-1185">Reference proteome</keyword>
<evidence type="ECO:0000256" key="4">
    <source>
        <dbReference type="ARBA" id="ARBA00023172"/>
    </source>
</evidence>
<dbReference type="PANTHER" id="PTHR30349:SF64">
    <property type="entry name" value="PROPHAGE INTEGRASE INTD-RELATED"/>
    <property type="match status" value="1"/>
</dbReference>
<dbReference type="RefSeq" id="WP_020878838.1">
    <property type="nucleotide sequence ID" value="NZ_ATHJ01000144.1"/>
</dbReference>
<dbReference type="GO" id="GO:0015074">
    <property type="term" value="P:DNA integration"/>
    <property type="evidence" value="ECO:0007669"/>
    <property type="project" value="UniProtKB-KW"/>
</dbReference>
<dbReference type="GO" id="GO:0003677">
    <property type="term" value="F:DNA binding"/>
    <property type="evidence" value="ECO:0007669"/>
    <property type="project" value="UniProtKB-UniRule"/>
</dbReference>
<organism evidence="8 9">
    <name type="scientific">Desulfococcus multivorans DSM 2059</name>
    <dbReference type="NCBI Taxonomy" id="1121405"/>
    <lineage>
        <taxon>Bacteria</taxon>
        <taxon>Pseudomonadati</taxon>
        <taxon>Thermodesulfobacteriota</taxon>
        <taxon>Desulfobacteria</taxon>
        <taxon>Desulfobacterales</taxon>
        <taxon>Desulfococcaceae</taxon>
        <taxon>Desulfococcus</taxon>
    </lineage>
</organism>
<dbReference type="Gene3D" id="1.10.443.10">
    <property type="entry name" value="Intergrase catalytic core"/>
    <property type="match status" value="1"/>
</dbReference>
<dbReference type="InterPro" id="IPR010998">
    <property type="entry name" value="Integrase_recombinase_N"/>
</dbReference>
<dbReference type="EMBL" id="ATHJ01000144">
    <property type="protein sequence ID" value="EPR32453.1"/>
    <property type="molecule type" value="Genomic_DNA"/>
</dbReference>
<dbReference type="InterPro" id="IPR011010">
    <property type="entry name" value="DNA_brk_join_enz"/>
</dbReference>